<evidence type="ECO:0000256" key="1">
    <source>
        <dbReference type="SAM" id="MobiDB-lite"/>
    </source>
</evidence>
<feature type="compositionally biased region" description="Basic and acidic residues" evidence="1">
    <location>
        <begin position="8"/>
        <end position="17"/>
    </location>
</feature>
<accession>A0A3P6FBT3</accession>
<gene>
    <name evidence="3" type="ORF">BOLC8T48446H</name>
</gene>
<dbReference type="AlphaFoldDB" id="A0A3P6FBT3"/>
<feature type="transmembrane region" description="Helical" evidence="2">
    <location>
        <begin position="167"/>
        <end position="189"/>
    </location>
</feature>
<keyword evidence="2" id="KW-0812">Transmembrane</keyword>
<dbReference type="PANTHER" id="PTHR35307">
    <property type="entry name" value="PROTEIN, PUTATIVE-RELATED"/>
    <property type="match status" value="1"/>
</dbReference>
<keyword evidence="2" id="KW-0472">Membrane</keyword>
<reference evidence="3" key="1">
    <citation type="submission" date="2018-11" db="EMBL/GenBank/DDBJ databases">
        <authorList>
            <consortium name="Genoscope - CEA"/>
            <person name="William W."/>
        </authorList>
    </citation>
    <scope>NUCLEOTIDE SEQUENCE</scope>
</reference>
<keyword evidence="2" id="KW-1133">Transmembrane helix</keyword>
<name>A0A3P6FBT3_BRAOL</name>
<feature type="transmembrane region" description="Helical" evidence="2">
    <location>
        <begin position="109"/>
        <end position="128"/>
    </location>
</feature>
<proteinExistence type="predicted"/>
<sequence length="756" mass="84981">MEEAEEETEHHQKKEAMGCDGQGKLSDSEFSKPLPWIGVYVAAASLICGLAMFADLLRGFRNRRFWFPCKSFSLNATTLTFLAVCVKLSVDLNTCMPSRQDQLSKLSSNVFVCTVMANSMPSLGFMVTQDLLMNLVALGILVVTDVVNICIQLGTGAIYVFPQEHALVIVLTLLMFVILTFSAITVPATKRFLELKYKKSYELALKQCPLYQTERRGGFCELKEDLMKFWMMAHTCSPQFVMARSVTCTTSGFLCFLSAVTLSEAILRSYFIQPSSLGFCGGDSDYKWSTTLVLLSQAAAVAIGTVAPASRWFTAVNLQCSSGASKSLRDELRVESYWVESLSEKKEHPLNFWMLHGRRSRKLAHDVNRCILDLCIAIQYGMVFASKFLRFISVYCVSWILLCCHFTFRTNPDSSPGSNPSARQFVLHLEGEEELVDYMARSNREATNHLIQKGRKKQPQNLIDLLEATDPISKGFEGILEFDSDEVASLAASASGEPPNCWALPLVTLTSIAASLPNINPCLLKKLVKAVNEALVYVKKFEDVLDIEGELANSRKAAEVVWLGVDLYHKWLKVDLQKLSKQQRARPQEVFKELEDIAKKEFSESWEKNMLLKPSRWPIKILAANSMYRISQTLSKKYESRNIGTEDTLFREVERMVSDIVAGCFCNTARVVGMQCLVTAVEVREASVREAAMHLGRTEKILEIVDRRCIPALSHHKVAKIDGWREFYKTNKCTPSSTTHPSTQCTTRQLILTIEK</sequence>
<protein>
    <recommendedName>
        <fullName evidence="4">DUF4220 domain-containing protein</fullName>
    </recommendedName>
</protein>
<dbReference type="EMBL" id="LR031879">
    <property type="protein sequence ID" value="VDD55217.1"/>
    <property type="molecule type" value="Genomic_DNA"/>
</dbReference>
<feature type="transmembrane region" description="Helical" evidence="2">
    <location>
        <begin position="37"/>
        <end position="60"/>
    </location>
</feature>
<feature type="region of interest" description="Disordered" evidence="1">
    <location>
        <begin position="1"/>
        <end position="24"/>
    </location>
</feature>
<evidence type="ECO:0000313" key="3">
    <source>
        <dbReference type="EMBL" id="VDD55217.1"/>
    </source>
</evidence>
<feature type="transmembrane region" description="Helical" evidence="2">
    <location>
        <begin position="135"/>
        <end position="161"/>
    </location>
</feature>
<evidence type="ECO:0000256" key="2">
    <source>
        <dbReference type="SAM" id="Phobius"/>
    </source>
</evidence>
<organism evidence="3">
    <name type="scientific">Brassica oleracea</name>
    <name type="common">Wild cabbage</name>
    <dbReference type="NCBI Taxonomy" id="3712"/>
    <lineage>
        <taxon>Eukaryota</taxon>
        <taxon>Viridiplantae</taxon>
        <taxon>Streptophyta</taxon>
        <taxon>Embryophyta</taxon>
        <taxon>Tracheophyta</taxon>
        <taxon>Spermatophyta</taxon>
        <taxon>Magnoliopsida</taxon>
        <taxon>eudicotyledons</taxon>
        <taxon>Gunneridae</taxon>
        <taxon>Pentapetalae</taxon>
        <taxon>rosids</taxon>
        <taxon>malvids</taxon>
        <taxon>Brassicales</taxon>
        <taxon>Brassicaceae</taxon>
        <taxon>Brassiceae</taxon>
        <taxon>Brassica</taxon>
    </lineage>
</organism>
<dbReference type="PANTHER" id="PTHR35307:SF10">
    <property type="entry name" value="DUF4220 DOMAIN-CONTAINING PROTEIN"/>
    <property type="match status" value="1"/>
</dbReference>
<evidence type="ECO:0008006" key="4">
    <source>
        <dbReference type="Google" id="ProtNLM"/>
    </source>
</evidence>